<dbReference type="GO" id="GO:0016052">
    <property type="term" value="P:carbohydrate catabolic process"/>
    <property type="evidence" value="ECO:0007669"/>
    <property type="project" value="TreeGrafter"/>
</dbReference>
<feature type="domain" description="Mandelate racemase/muconate lactonizing enzyme C-terminal" evidence="4">
    <location>
        <begin position="152"/>
        <end position="254"/>
    </location>
</feature>
<name>A0A2U9IH38_9CREN</name>
<dbReference type="InterPro" id="IPR013342">
    <property type="entry name" value="Mandelate_racemase_C"/>
</dbReference>
<accession>A0A2U9IH38</accession>
<dbReference type="Gene3D" id="3.20.20.120">
    <property type="entry name" value="Enolase-like C-terminal domain"/>
    <property type="match status" value="1"/>
</dbReference>
<dbReference type="SMART" id="SM00922">
    <property type="entry name" value="MR_MLE"/>
    <property type="match status" value="1"/>
</dbReference>
<protein>
    <submittedName>
        <fullName evidence="5">L-rhamnonate dehydratase</fullName>
    </submittedName>
</protein>
<dbReference type="InterPro" id="IPR036849">
    <property type="entry name" value="Enolase-like_C_sf"/>
</dbReference>
<dbReference type="InterPro" id="IPR029065">
    <property type="entry name" value="Enolase_C-like"/>
</dbReference>
<dbReference type="Gene3D" id="3.30.390.10">
    <property type="entry name" value="Enolase-like, N-terminal domain"/>
    <property type="match status" value="1"/>
</dbReference>
<dbReference type="SUPFAM" id="SSF51604">
    <property type="entry name" value="Enolase C-terminal domain-like"/>
    <property type="match status" value="1"/>
</dbReference>
<evidence type="ECO:0000256" key="1">
    <source>
        <dbReference type="ARBA" id="ARBA00001946"/>
    </source>
</evidence>
<dbReference type="KEGG" id="abri:DFR85_12605"/>
<comment type="cofactor">
    <cofactor evidence="1">
        <name>Mg(2+)</name>
        <dbReference type="ChEBI" id="CHEBI:18420"/>
    </cofactor>
</comment>
<dbReference type="GO" id="GO:0016836">
    <property type="term" value="F:hydro-lyase activity"/>
    <property type="evidence" value="ECO:0007669"/>
    <property type="project" value="TreeGrafter"/>
</dbReference>
<dbReference type="InterPro" id="IPR013341">
    <property type="entry name" value="Mandelate_racemase_N_dom"/>
</dbReference>
<dbReference type="Pfam" id="PF02746">
    <property type="entry name" value="MR_MLE_N"/>
    <property type="match status" value="1"/>
</dbReference>
<dbReference type="PANTHER" id="PTHR13794">
    <property type="entry name" value="ENOLASE SUPERFAMILY, MANDELATE RACEMASE"/>
    <property type="match status" value="1"/>
</dbReference>
<dbReference type="GO" id="GO:0000287">
    <property type="term" value="F:magnesium ion binding"/>
    <property type="evidence" value="ECO:0007669"/>
    <property type="project" value="TreeGrafter"/>
</dbReference>
<dbReference type="RefSeq" id="WP_110271190.1">
    <property type="nucleotide sequence ID" value="NZ_CP029289.2"/>
</dbReference>
<proteinExistence type="predicted"/>
<dbReference type="InterPro" id="IPR046945">
    <property type="entry name" value="RHMD-like"/>
</dbReference>
<sequence length="369" mass="42111">MKILDIKIVKSNYRPNLEAYPYTKPTDFYPEIQKTNPLEAAGYNTTSFVKMIGENGESIIEVSDLVGDIILKLKNSIIGKDTDETEKIYDFLYRTTLPFGRKGIIMMAISSIDLMLWDLKGKEMRKPVYKILGGPTAEIIPAYASHLHPTNIKELQKEAEEYLNEGYKAMKMRFCCSPIDGPAGMQKNEDLVKAVRDVIGYDVELMADVWMAWNLKYAKRMFQRLERYELSWIEEPLPPDEYSAYKSLSKLGTPISAGEHAYGIQEFKLLADSGVEILQPDALWSGGITLMKKVQGLAEAYGIQVIPHTATAYNLHFLFSCPQYVCPMAEYLTKYRWMEDFLKNPPKPKKGVFYEKEFDGYGFGIDILV</sequence>
<dbReference type="OrthoDB" id="42605at2157"/>
<evidence type="ECO:0000256" key="2">
    <source>
        <dbReference type="ARBA" id="ARBA00022723"/>
    </source>
</evidence>
<dbReference type="SFLD" id="SFLDG00179">
    <property type="entry name" value="mandelate_racemase"/>
    <property type="match status" value="1"/>
</dbReference>
<keyword evidence="2" id="KW-0479">Metal-binding</keyword>
<evidence type="ECO:0000313" key="6">
    <source>
        <dbReference type="Proteomes" id="UP000248044"/>
    </source>
</evidence>
<keyword evidence="6" id="KW-1185">Reference proteome</keyword>
<dbReference type="Proteomes" id="UP000248044">
    <property type="component" value="Chromosome"/>
</dbReference>
<gene>
    <name evidence="5" type="ORF">DFR85_12605</name>
</gene>
<keyword evidence="3" id="KW-0460">Magnesium</keyword>
<reference evidence="5 6" key="1">
    <citation type="submission" date="2018-05" db="EMBL/GenBank/DDBJ databases">
        <title>Complete Genome Sequences of Extremely Thermoacidophilic, Metal-Mobilizing Type-Strain Members of the Archaeal Family Sulfolobaceae: Acidianus brierleyi DSM-1651T, Acidianus sulfidivorans DSM-18786T, Metallosphaera hakonensis DSM-7519T, and Metallosphaera prunae DSM-10039T.</title>
        <authorList>
            <person name="Counts J.A."/>
            <person name="Kelly R.M."/>
        </authorList>
    </citation>
    <scope>NUCLEOTIDE SEQUENCE [LARGE SCALE GENOMIC DNA]</scope>
    <source>
        <strain evidence="5 6">DSM 1651</strain>
    </source>
</reference>
<evidence type="ECO:0000259" key="4">
    <source>
        <dbReference type="SMART" id="SM00922"/>
    </source>
</evidence>
<dbReference type="GeneID" id="36833011"/>
<dbReference type="SFLD" id="SFLDS00001">
    <property type="entry name" value="Enolase"/>
    <property type="match status" value="1"/>
</dbReference>
<dbReference type="Pfam" id="PF13378">
    <property type="entry name" value="MR_MLE_C"/>
    <property type="match status" value="1"/>
</dbReference>
<evidence type="ECO:0000256" key="3">
    <source>
        <dbReference type="ARBA" id="ARBA00022842"/>
    </source>
</evidence>
<organism evidence="5 6">
    <name type="scientific">Acidianus brierleyi</name>
    <dbReference type="NCBI Taxonomy" id="41673"/>
    <lineage>
        <taxon>Archaea</taxon>
        <taxon>Thermoproteota</taxon>
        <taxon>Thermoprotei</taxon>
        <taxon>Sulfolobales</taxon>
        <taxon>Sulfolobaceae</taxon>
        <taxon>Acidianus</taxon>
    </lineage>
</organism>
<dbReference type="InterPro" id="IPR029017">
    <property type="entry name" value="Enolase-like_N"/>
</dbReference>
<dbReference type="SUPFAM" id="SSF54826">
    <property type="entry name" value="Enolase N-terminal domain-like"/>
    <property type="match status" value="1"/>
</dbReference>
<evidence type="ECO:0000313" key="5">
    <source>
        <dbReference type="EMBL" id="AWR95310.1"/>
    </source>
</evidence>
<dbReference type="EMBL" id="CP029289">
    <property type="protein sequence ID" value="AWR95310.1"/>
    <property type="molecule type" value="Genomic_DNA"/>
</dbReference>
<dbReference type="PANTHER" id="PTHR13794:SF58">
    <property type="entry name" value="MITOCHONDRIAL ENOLASE SUPERFAMILY MEMBER 1"/>
    <property type="match status" value="1"/>
</dbReference>
<dbReference type="AlphaFoldDB" id="A0A2U9IH38"/>